<organism evidence="2 3">
    <name type="scientific">Embleya hyalina</name>
    <dbReference type="NCBI Taxonomy" id="516124"/>
    <lineage>
        <taxon>Bacteria</taxon>
        <taxon>Bacillati</taxon>
        <taxon>Actinomycetota</taxon>
        <taxon>Actinomycetes</taxon>
        <taxon>Kitasatosporales</taxon>
        <taxon>Streptomycetaceae</taxon>
        <taxon>Embleya</taxon>
    </lineage>
</organism>
<name>A0A401YM05_9ACTN</name>
<sequence length="41" mass="4720">MSTESVLRLRIAAVVMIGLVILLVVLTTRWLAKRHRGPRRH</sequence>
<feature type="transmembrane region" description="Helical" evidence="1">
    <location>
        <begin position="12"/>
        <end position="32"/>
    </location>
</feature>
<protein>
    <submittedName>
        <fullName evidence="2">Uncharacterized protein</fullName>
    </submittedName>
</protein>
<comment type="caution">
    <text evidence="2">The sequence shown here is derived from an EMBL/GenBank/DDBJ whole genome shotgun (WGS) entry which is preliminary data.</text>
</comment>
<reference evidence="2 3" key="1">
    <citation type="submission" date="2018-12" db="EMBL/GenBank/DDBJ databases">
        <title>Draft genome sequence of Embleya hyalina NBRC 13850T.</title>
        <authorList>
            <person name="Komaki H."/>
            <person name="Hosoyama A."/>
            <person name="Kimura A."/>
            <person name="Ichikawa N."/>
            <person name="Tamura T."/>
        </authorList>
    </citation>
    <scope>NUCLEOTIDE SEQUENCE [LARGE SCALE GENOMIC DNA]</scope>
    <source>
        <strain evidence="2 3">NBRC 13850</strain>
    </source>
</reference>
<evidence type="ECO:0000313" key="3">
    <source>
        <dbReference type="Proteomes" id="UP000286931"/>
    </source>
</evidence>
<proteinExistence type="predicted"/>
<dbReference type="EMBL" id="BIFH01000018">
    <property type="protein sequence ID" value="GCD95529.1"/>
    <property type="molecule type" value="Genomic_DNA"/>
</dbReference>
<evidence type="ECO:0000313" key="2">
    <source>
        <dbReference type="EMBL" id="GCD95529.1"/>
    </source>
</evidence>
<keyword evidence="1" id="KW-0472">Membrane</keyword>
<keyword evidence="1" id="KW-1133">Transmembrane helix</keyword>
<gene>
    <name evidence="2" type="ORF">EHYA_03203</name>
</gene>
<evidence type="ECO:0000256" key="1">
    <source>
        <dbReference type="SAM" id="Phobius"/>
    </source>
</evidence>
<dbReference type="AlphaFoldDB" id="A0A401YM05"/>
<accession>A0A401YM05</accession>
<keyword evidence="1" id="KW-0812">Transmembrane</keyword>
<keyword evidence="3" id="KW-1185">Reference proteome</keyword>
<dbReference type="RefSeq" id="WP_281290500.1">
    <property type="nucleotide sequence ID" value="NZ_BIFH01000018.1"/>
</dbReference>
<dbReference type="Proteomes" id="UP000286931">
    <property type="component" value="Unassembled WGS sequence"/>
</dbReference>